<dbReference type="PROSITE" id="PS50893">
    <property type="entry name" value="ABC_TRANSPORTER_2"/>
    <property type="match status" value="2"/>
</dbReference>
<keyword evidence="1" id="KW-0547">Nucleotide-binding</keyword>
<dbReference type="GO" id="GO:0005524">
    <property type="term" value="F:ATP binding"/>
    <property type="evidence" value="ECO:0007669"/>
    <property type="project" value="UniProtKB-KW"/>
</dbReference>
<proteinExistence type="predicted"/>
<feature type="region of interest" description="Disordered" evidence="3">
    <location>
        <begin position="310"/>
        <end position="330"/>
    </location>
</feature>
<evidence type="ECO:0000313" key="6">
    <source>
        <dbReference type="Proteomes" id="UP000427769"/>
    </source>
</evidence>
<dbReference type="RefSeq" id="WP_155307581.1">
    <property type="nucleotide sequence ID" value="NZ_AP021875.1"/>
</dbReference>
<dbReference type="PANTHER" id="PTHR43038">
    <property type="entry name" value="ATP-BINDING CASSETTE, SUB-FAMILY H, MEMBER 1"/>
    <property type="match status" value="1"/>
</dbReference>
<evidence type="ECO:0000256" key="1">
    <source>
        <dbReference type="ARBA" id="ARBA00022741"/>
    </source>
</evidence>
<organism evidence="5 6">
    <name type="scientific">Desulfosarcina widdelii</name>
    <dbReference type="NCBI Taxonomy" id="947919"/>
    <lineage>
        <taxon>Bacteria</taxon>
        <taxon>Pseudomonadati</taxon>
        <taxon>Thermodesulfobacteriota</taxon>
        <taxon>Desulfobacteria</taxon>
        <taxon>Desulfobacterales</taxon>
        <taxon>Desulfosarcinaceae</taxon>
        <taxon>Desulfosarcina</taxon>
    </lineage>
</organism>
<feature type="compositionally biased region" description="Low complexity" evidence="3">
    <location>
        <begin position="314"/>
        <end position="330"/>
    </location>
</feature>
<gene>
    <name evidence="5" type="ORF">DSCW_64210</name>
</gene>
<accession>A0A5K7ZL72</accession>
<dbReference type="KEGG" id="dwd:DSCW_64210"/>
<evidence type="ECO:0000313" key="5">
    <source>
        <dbReference type="EMBL" id="BBO79004.1"/>
    </source>
</evidence>
<dbReference type="PROSITE" id="PS00211">
    <property type="entry name" value="ABC_TRANSPORTER_1"/>
    <property type="match status" value="2"/>
</dbReference>
<keyword evidence="2 5" id="KW-0067">ATP-binding</keyword>
<reference evidence="5 6" key="1">
    <citation type="submission" date="2019-11" db="EMBL/GenBank/DDBJ databases">
        <title>Comparative genomics of hydrocarbon-degrading Desulfosarcina strains.</title>
        <authorList>
            <person name="Watanabe M."/>
            <person name="Kojima H."/>
            <person name="Fukui M."/>
        </authorList>
    </citation>
    <scope>NUCLEOTIDE SEQUENCE [LARGE SCALE GENOMIC DNA]</scope>
    <source>
        <strain evidence="5 6">PP31</strain>
    </source>
</reference>
<protein>
    <submittedName>
        <fullName evidence="5">ABC transporter ATP-binding protein</fullName>
    </submittedName>
</protein>
<evidence type="ECO:0000256" key="2">
    <source>
        <dbReference type="ARBA" id="ARBA00022840"/>
    </source>
</evidence>
<dbReference type="InterPro" id="IPR003439">
    <property type="entry name" value="ABC_transporter-like_ATP-bd"/>
</dbReference>
<evidence type="ECO:0000256" key="3">
    <source>
        <dbReference type="SAM" id="MobiDB-lite"/>
    </source>
</evidence>
<dbReference type="GO" id="GO:0016887">
    <property type="term" value="F:ATP hydrolysis activity"/>
    <property type="evidence" value="ECO:0007669"/>
    <property type="project" value="InterPro"/>
</dbReference>
<dbReference type="PANTHER" id="PTHR43038:SF3">
    <property type="entry name" value="ABC TRANSPORTER G FAMILY MEMBER 20 ISOFORM X1"/>
    <property type="match status" value="1"/>
</dbReference>
<dbReference type="AlphaFoldDB" id="A0A5K7ZL72"/>
<dbReference type="CDD" id="cd03230">
    <property type="entry name" value="ABC_DR_subfamily_A"/>
    <property type="match status" value="2"/>
</dbReference>
<dbReference type="EMBL" id="AP021875">
    <property type="protein sequence ID" value="BBO79004.1"/>
    <property type="molecule type" value="Genomic_DNA"/>
</dbReference>
<sequence length="648" mass="71101">MSHAAAVVQATGVRRMFGELKAVDGISLSVAQGEIVGLVGPDGAGKTTTLRMLAGLLDPSDGEIEVAGCRLPEESGAVKTHLAYMSQRFGLYPDLTVNENINFYADLYGVNRREREDRLDELLDFSYMRPFRKRLAGNLSGGMKQKLQLICALIHTPEVLLLDEPTNGVDPVSRRDFWRILYRMLASGVAILVSTAYLDEAERCNRIALMDQGRLLAQGKPEDVRRSMPQRLVALHSASSRKAARILQEQLAGATSVDLFGDSVHIVCRDPETIIGTTRRILETAHIPIKDLKPVDPSLEDVFVAMVKPDEKTSSPGSPGSPLSPGDDAAGTADDIAVRIDGLTRKFGDFVAVDRLDLTVSTGEIFGFLGPNGAGKSTTIRMLCGLLSPSAGSGHVAGFDIATQAEVIKQKIGYMSQKFSLYEDLTVSENIAFYGGIYGLDGERLAERRAWAIHMAGLEGRESQPTRLLAGGWKQRLSLACAILHRPPIIFLDEPTSGVDPLSRRRFWDLIYDMAGRGRTVFVTTHYMEEAEYCDRVALIYRGRMIALGSPRQLKEKLVEETILDLRCANPQDLMDDLAAVEGVRDVALFGAGLHLKVDDAETVTIRIREIAERLGIVDMTIAPVPPSMEDVFVSLIEKEDRQNGNHR</sequence>
<dbReference type="InterPro" id="IPR003593">
    <property type="entry name" value="AAA+_ATPase"/>
</dbReference>
<dbReference type="InterPro" id="IPR027417">
    <property type="entry name" value="P-loop_NTPase"/>
</dbReference>
<dbReference type="SUPFAM" id="SSF52540">
    <property type="entry name" value="P-loop containing nucleoside triphosphate hydrolases"/>
    <property type="match status" value="2"/>
</dbReference>
<dbReference type="Gene3D" id="3.40.50.300">
    <property type="entry name" value="P-loop containing nucleotide triphosphate hydrolases"/>
    <property type="match status" value="2"/>
</dbReference>
<evidence type="ECO:0000259" key="4">
    <source>
        <dbReference type="PROSITE" id="PS50893"/>
    </source>
</evidence>
<feature type="domain" description="ABC transporter" evidence="4">
    <location>
        <begin position="8"/>
        <end position="237"/>
    </location>
</feature>
<dbReference type="OrthoDB" id="9809450at2"/>
<feature type="domain" description="ABC transporter" evidence="4">
    <location>
        <begin position="338"/>
        <end position="567"/>
    </location>
</feature>
<dbReference type="SMART" id="SM00382">
    <property type="entry name" value="AAA"/>
    <property type="match status" value="2"/>
</dbReference>
<dbReference type="Proteomes" id="UP000427769">
    <property type="component" value="Chromosome"/>
</dbReference>
<name>A0A5K7ZL72_9BACT</name>
<dbReference type="Pfam" id="PF00005">
    <property type="entry name" value="ABC_tran"/>
    <property type="match status" value="2"/>
</dbReference>
<dbReference type="InterPro" id="IPR017871">
    <property type="entry name" value="ABC_transporter-like_CS"/>
</dbReference>
<keyword evidence="6" id="KW-1185">Reference proteome</keyword>